<dbReference type="GeneID" id="68860614"/>
<proteinExistence type="predicted"/>
<dbReference type="EMBL" id="CP064788">
    <property type="protein sequence ID" value="QSG08550.1"/>
    <property type="molecule type" value="Genomic_DNA"/>
</dbReference>
<dbReference type="Proteomes" id="UP000663305">
    <property type="component" value="Chromosome"/>
</dbReference>
<gene>
    <name evidence="3" type="ORF">HSBGL_1081</name>
    <name evidence="2" type="ORF">HSR122_1151</name>
</gene>
<evidence type="ECO:0000313" key="3">
    <source>
        <dbReference type="EMBL" id="QSG11506.1"/>
    </source>
</evidence>
<sequence>MRVERSFRGISARLARRYLSKLGGSVVDETTVEGSDWTATLSTETVEIGPSIELTEVTVVVEGDEETVPSLVESFAQKAIRAGG</sequence>
<protein>
    <submittedName>
        <fullName evidence="2">MoaD-like protein</fullName>
    </submittedName>
</protein>
<dbReference type="Gene3D" id="3.30.1370.80">
    <property type="entry name" value="Molybdopterin cofactor biosynthesis MoaD-related, C-terminal domain"/>
    <property type="match status" value="1"/>
</dbReference>
<accession>A0A897N2C8</accession>
<name>A0A897N2C8_9EURY</name>
<dbReference type="InterPro" id="IPR036473">
    <property type="entry name" value="Mopterin_CF_MoaD-rel_C_sf"/>
</dbReference>
<feature type="domain" description="Molybdopterin cofactor biosynthesis MoaD-related C-terminal" evidence="1">
    <location>
        <begin position="4"/>
        <end position="84"/>
    </location>
</feature>
<organism evidence="2 4">
    <name type="scientific">Halapricum desulfuricans</name>
    <dbReference type="NCBI Taxonomy" id="2841257"/>
    <lineage>
        <taxon>Archaea</taxon>
        <taxon>Methanobacteriati</taxon>
        <taxon>Methanobacteriota</taxon>
        <taxon>Stenosarchaea group</taxon>
        <taxon>Halobacteria</taxon>
        <taxon>Halobacteriales</taxon>
        <taxon>Haloarculaceae</taxon>
        <taxon>Halapricum</taxon>
    </lineage>
</organism>
<evidence type="ECO:0000259" key="1">
    <source>
        <dbReference type="Pfam" id="PF09189"/>
    </source>
</evidence>
<dbReference type="InterPro" id="IPR015272">
    <property type="entry name" value="MoadD_C"/>
</dbReference>
<dbReference type="Pfam" id="PF09189">
    <property type="entry name" value="MoaD_arch"/>
    <property type="match status" value="1"/>
</dbReference>
<accession>A0A897NMS3</accession>
<evidence type="ECO:0000313" key="2">
    <source>
        <dbReference type="EMBL" id="QSG08550.1"/>
    </source>
</evidence>
<dbReference type="EMBL" id="CP064789">
    <property type="protein sequence ID" value="QSG11506.1"/>
    <property type="molecule type" value="Genomic_DNA"/>
</dbReference>
<keyword evidence="4" id="KW-1185">Reference proteome</keyword>
<evidence type="ECO:0000313" key="4">
    <source>
        <dbReference type="Proteomes" id="UP000662973"/>
    </source>
</evidence>
<dbReference type="Proteomes" id="UP000662973">
    <property type="component" value="Chromosome"/>
</dbReference>
<reference evidence="2 4" key="1">
    <citation type="submission" date="2020-11" db="EMBL/GenBank/DDBJ databases">
        <title>Carbohydrate-dependent, anaerobic sulfur respiration: A novel catabolism in halophilic archaea.</title>
        <authorList>
            <person name="Sorokin D.Y."/>
            <person name="Messina E."/>
            <person name="Smedile F."/>
            <person name="La Cono V."/>
            <person name="Hallsworth J.E."/>
            <person name="Yakimov M.M."/>
        </authorList>
    </citation>
    <scope>NUCLEOTIDE SEQUENCE [LARGE SCALE GENOMIC DNA]</scope>
    <source>
        <strain evidence="3">HSR-Bgl</strain>
        <strain evidence="2 4">HSR12-2</strain>
    </source>
</reference>
<dbReference type="KEGG" id="hds:HSR122_1151"/>
<dbReference type="AlphaFoldDB" id="A0A897N2C8"/>
<dbReference type="RefSeq" id="WP_229111769.1">
    <property type="nucleotide sequence ID" value="NZ_CP064788.1"/>
</dbReference>